<feature type="domain" description="Ig-like" evidence="1">
    <location>
        <begin position="2"/>
        <end position="87"/>
    </location>
</feature>
<dbReference type="AlphaFoldDB" id="X1CRH7"/>
<evidence type="ECO:0000259" key="1">
    <source>
        <dbReference type="PROSITE" id="PS50835"/>
    </source>
</evidence>
<reference evidence="2" key="1">
    <citation type="journal article" date="2014" name="Front. Microbiol.">
        <title>High frequency of phylogenetically diverse reductive dehalogenase-homologous genes in deep subseafloor sedimentary metagenomes.</title>
        <authorList>
            <person name="Kawai M."/>
            <person name="Futagami T."/>
            <person name="Toyoda A."/>
            <person name="Takaki Y."/>
            <person name="Nishi S."/>
            <person name="Hori S."/>
            <person name="Arai W."/>
            <person name="Tsubouchi T."/>
            <person name="Morono Y."/>
            <person name="Uchiyama I."/>
            <person name="Ito T."/>
            <person name="Fujiyama A."/>
            <person name="Inagaki F."/>
            <person name="Takami H."/>
        </authorList>
    </citation>
    <scope>NUCLEOTIDE SEQUENCE</scope>
    <source>
        <strain evidence="2">Expedition CK06-06</strain>
    </source>
</reference>
<feature type="non-terminal residue" evidence="2">
    <location>
        <position position="1"/>
    </location>
</feature>
<name>X1CRH7_9ZZZZ</name>
<comment type="caution">
    <text evidence="2">The sequence shown here is derived from an EMBL/GenBank/DDBJ whole genome shotgun (WGS) entry which is preliminary data.</text>
</comment>
<proteinExistence type="predicted"/>
<dbReference type="InterPro" id="IPR007110">
    <property type="entry name" value="Ig-like_dom"/>
</dbReference>
<sequence length="282" mass="31058">GPNVEQNTPEDNYFSGNKAVTLNCTSENFGVGAILNLSLYLNGALNQTFTNTTANQNMSFETTENFADGNYNWSCSASNINNDETITNNRTFIVDATNPGIVLKKPTTTINYGVIGRTQEINWSITESNIDTIIYNVNETNFTSYGLQNQTNFTFANYGNKTAFVWANDSSGNENLTSVTWNYKIWEYNQTYNSATTEGSTEFFTINFQQGAGVQTSGVNLVYNETSYSSSYSVASDLVVVNKSLVIPNFGANSNITFYWSITMSDGSNVNTSLTNQSISIL</sequence>
<dbReference type="PROSITE" id="PS50835">
    <property type="entry name" value="IG_LIKE"/>
    <property type="match status" value="1"/>
</dbReference>
<organism evidence="2">
    <name type="scientific">marine sediment metagenome</name>
    <dbReference type="NCBI Taxonomy" id="412755"/>
    <lineage>
        <taxon>unclassified sequences</taxon>
        <taxon>metagenomes</taxon>
        <taxon>ecological metagenomes</taxon>
    </lineage>
</organism>
<dbReference type="EMBL" id="BART01025003">
    <property type="protein sequence ID" value="GAG95557.1"/>
    <property type="molecule type" value="Genomic_DNA"/>
</dbReference>
<feature type="non-terminal residue" evidence="2">
    <location>
        <position position="282"/>
    </location>
</feature>
<evidence type="ECO:0000313" key="2">
    <source>
        <dbReference type="EMBL" id="GAG95557.1"/>
    </source>
</evidence>
<gene>
    <name evidence="2" type="ORF">S01H4_44986</name>
</gene>
<accession>X1CRH7</accession>
<protein>
    <recommendedName>
        <fullName evidence="1">Ig-like domain-containing protein</fullName>
    </recommendedName>
</protein>